<evidence type="ECO:0000256" key="5">
    <source>
        <dbReference type="ARBA" id="ARBA00022692"/>
    </source>
</evidence>
<dbReference type="Pfam" id="PF00876">
    <property type="entry name" value="Innexin"/>
    <property type="match status" value="1"/>
</dbReference>
<comment type="similarity">
    <text evidence="12">Belongs to the pannexin family.</text>
</comment>
<keyword evidence="7" id="KW-0965">Cell junction</keyword>
<dbReference type="PRINTS" id="PR01262">
    <property type="entry name" value="INNEXIN"/>
</dbReference>
<dbReference type="GO" id="GO:0034220">
    <property type="term" value="P:monoatomic ion transmembrane transport"/>
    <property type="evidence" value="ECO:0007669"/>
    <property type="project" value="UniProtKB-KW"/>
</dbReference>
<dbReference type="PANTHER" id="PTHR11893">
    <property type="entry name" value="INNEXIN"/>
    <property type="match status" value="1"/>
</dbReference>
<sequence>MLSSFAAIAPHLRHKLRKISIDNLAFKFHYRATFIILLVCTILVTSRQYIGEHIRCITGGTVPEHVINTFCFFTTTFTVIRHLNETQLQTGVLPHPGIGPMKEDEVIRHHAYYQWVPFVLFAQALMFYLPHNLWRSWEGGKIKALVDGLQMISLSRHVKTDEDLKINKNYTLLSQHTVDGRVRRIKAAFLQHIRVNRFWATRLIICEHLNVFNLIVQIAFTNRFLGGQFYSLGFDFIRDDFKGIMDSLDMVFPKVTKCHFFKYGASGSIQKLDALCVMALNVINEKIFIFLWFWYILLAFISFMAIVWRITTMILHSRSTRFNGFVFSMACPGRLNPWDMLTVTQHSSFSDWLFLYYLAKNMEPYLFRDMLIDLASELRQSDISDNELQNENDGDDDEYADSDDDGSIVRKYRNDKETANENDKNDEVDKMLLSHEKK</sequence>
<dbReference type="GO" id="GO:0005886">
    <property type="term" value="C:plasma membrane"/>
    <property type="evidence" value="ECO:0007669"/>
    <property type="project" value="UniProtKB-SubCell"/>
</dbReference>
<evidence type="ECO:0000313" key="14">
    <source>
        <dbReference type="EMBL" id="KAJ6629959.1"/>
    </source>
</evidence>
<evidence type="ECO:0000313" key="15">
    <source>
        <dbReference type="Proteomes" id="UP001151699"/>
    </source>
</evidence>
<dbReference type="GO" id="GO:0007602">
    <property type="term" value="P:phototransduction"/>
    <property type="evidence" value="ECO:0007669"/>
    <property type="project" value="TreeGrafter"/>
</dbReference>
<keyword evidence="8 12" id="KW-1133">Transmembrane helix</keyword>
<evidence type="ECO:0000256" key="8">
    <source>
        <dbReference type="ARBA" id="ARBA00022989"/>
    </source>
</evidence>
<dbReference type="AlphaFoldDB" id="A0A9Q0RUK9"/>
<accession>A0A9Q0RUK9</accession>
<evidence type="ECO:0000256" key="1">
    <source>
        <dbReference type="ARBA" id="ARBA00004610"/>
    </source>
</evidence>
<evidence type="ECO:0000256" key="6">
    <source>
        <dbReference type="ARBA" id="ARBA00022868"/>
    </source>
</evidence>
<keyword evidence="5 12" id="KW-0812">Transmembrane</keyword>
<feature type="transmembrane region" description="Helical" evidence="12">
    <location>
        <begin position="287"/>
        <end position="308"/>
    </location>
</feature>
<evidence type="ECO:0000256" key="10">
    <source>
        <dbReference type="ARBA" id="ARBA00023136"/>
    </source>
</evidence>
<evidence type="ECO:0000256" key="13">
    <source>
        <dbReference type="SAM" id="MobiDB-lite"/>
    </source>
</evidence>
<organism evidence="14 15">
    <name type="scientific">Pseudolycoriella hygida</name>
    <dbReference type="NCBI Taxonomy" id="35572"/>
    <lineage>
        <taxon>Eukaryota</taxon>
        <taxon>Metazoa</taxon>
        <taxon>Ecdysozoa</taxon>
        <taxon>Arthropoda</taxon>
        <taxon>Hexapoda</taxon>
        <taxon>Insecta</taxon>
        <taxon>Pterygota</taxon>
        <taxon>Neoptera</taxon>
        <taxon>Endopterygota</taxon>
        <taxon>Diptera</taxon>
        <taxon>Nematocera</taxon>
        <taxon>Sciaroidea</taxon>
        <taxon>Sciaridae</taxon>
        <taxon>Pseudolycoriella</taxon>
    </lineage>
</organism>
<keyword evidence="11 12" id="KW-0407">Ion channel</keyword>
<gene>
    <name evidence="14" type="primary">Inx7</name>
    <name evidence="12" type="synonym">inx</name>
    <name evidence="14" type="ORF">Bhyg_16575</name>
</gene>
<reference evidence="14" key="1">
    <citation type="submission" date="2022-07" db="EMBL/GenBank/DDBJ databases">
        <authorList>
            <person name="Trinca V."/>
            <person name="Uliana J.V.C."/>
            <person name="Torres T.T."/>
            <person name="Ward R.J."/>
            <person name="Monesi N."/>
        </authorList>
    </citation>
    <scope>NUCLEOTIDE SEQUENCE</scope>
    <source>
        <strain evidence="14">HSMRA1968</strain>
        <tissue evidence="14">Whole embryos</tissue>
    </source>
</reference>
<dbReference type="PROSITE" id="PS51013">
    <property type="entry name" value="PANNEXIN"/>
    <property type="match status" value="1"/>
</dbReference>
<evidence type="ECO:0000256" key="3">
    <source>
        <dbReference type="ARBA" id="ARBA00022448"/>
    </source>
</evidence>
<comment type="subcellular location">
    <subcellularLocation>
        <location evidence="1">Cell junction</location>
        <location evidence="1">Gap junction</location>
    </subcellularLocation>
    <subcellularLocation>
        <location evidence="2 12">Cell membrane</location>
        <topology evidence="2 12">Multi-pass membrane protein</topology>
    </subcellularLocation>
</comment>
<keyword evidence="10 12" id="KW-0472">Membrane</keyword>
<evidence type="ECO:0000256" key="4">
    <source>
        <dbReference type="ARBA" id="ARBA00022475"/>
    </source>
</evidence>
<dbReference type="OrthoDB" id="5867527at2759"/>
<comment type="function">
    <text evidence="12">Structural component of the gap junctions.</text>
</comment>
<feature type="compositionally biased region" description="Basic and acidic residues" evidence="13">
    <location>
        <begin position="412"/>
        <end position="438"/>
    </location>
</feature>
<comment type="caution">
    <text evidence="12">Lacks conserved residue(s) required for the propagation of feature annotation.</text>
</comment>
<proteinExistence type="inferred from homology"/>
<feature type="compositionally biased region" description="Acidic residues" evidence="13">
    <location>
        <begin position="385"/>
        <end position="406"/>
    </location>
</feature>
<name>A0A9Q0RUK9_9DIPT</name>
<evidence type="ECO:0000256" key="12">
    <source>
        <dbReference type="RuleBase" id="RU010713"/>
    </source>
</evidence>
<evidence type="ECO:0000256" key="11">
    <source>
        <dbReference type="ARBA" id="ARBA00023303"/>
    </source>
</evidence>
<keyword evidence="15" id="KW-1185">Reference proteome</keyword>
<feature type="region of interest" description="Disordered" evidence="13">
    <location>
        <begin position="385"/>
        <end position="438"/>
    </location>
</feature>
<dbReference type="GO" id="GO:0005921">
    <property type="term" value="C:gap junction"/>
    <property type="evidence" value="ECO:0007669"/>
    <property type="project" value="UniProtKB-SubCell"/>
</dbReference>
<evidence type="ECO:0000256" key="7">
    <source>
        <dbReference type="ARBA" id="ARBA00022949"/>
    </source>
</evidence>
<keyword evidence="9 12" id="KW-0406">Ion transport</keyword>
<dbReference type="GO" id="GO:0005243">
    <property type="term" value="F:gap junction channel activity"/>
    <property type="evidence" value="ECO:0007669"/>
    <property type="project" value="TreeGrafter"/>
</dbReference>
<dbReference type="EMBL" id="WJQU01002838">
    <property type="protein sequence ID" value="KAJ6629959.1"/>
    <property type="molecule type" value="Genomic_DNA"/>
</dbReference>
<keyword evidence="6" id="KW-0303">Gap junction</keyword>
<keyword evidence="4" id="KW-1003">Cell membrane</keyword>
<evidence type="ECO:0000256" key="9">
    <source>
        <dbReference type="ARBA" id="ARBA00023065"/>
    </source>
</evidence>
<dbReference type="Proteomes" id="UP001151699">
    <property type="component" value="Unassembled WGS sequence"/>
</dbReference>
<dbReference type="InterPro" id="IPR000990">
    <property type="entry name" value="Innexin"/>
</dbReference>
<comment type="caution">
    <text evidence="14">The sequence shown here is derived from an EMBL/GenBank/DDBJ whole genome shotgun (WGS) entry which is preliminary data.</text>
</comment>
<evidence type="ECO:0000256" key="2">
    <source>
        <dbReference type="ARBA" id="ARBA00004651"/>
    </source>
</evidence>
<keyword evidence="3 12" id="KW-0813">Transport</keyword>
<protein>
    <recommendedName>
        <fullName evidence="12">Innexin</fullName>
    </recommendedName>
</protein>
<dbReference type="PANTHER" id="PTHR11893:SF38">
    <property type="entry name" value="INNEXIN INX7"/>
    <property type="match status" value="1"/>
</dbReference>